<gene>
    <name evidence="1" type="ORF">C8F04DRAFT_1187619</name>
</gene>
<keyword evidence="2" id="KW-1185">Reference proteome</keyword>
<accession>A0AAD6SLZ6</accession>
<evidence type="ECO:0000313" key="2">
    <source>
        <dbReference type="Proteomes" id="UP001218188"/>
    </source>
</evidence>
<organism evidence="1 2">
    <name type="scientific">Mycena alexandri</name>
    <dbReference type="NCBI Taxonomy" id="1745969"/>
    <lineage>
        <taxon>Eukaryota</taxon>
        <taxon>Fungi</taxon>
        <taxon>Dikarya</taxon>
        <taxon>Basidiomycota</taxon>
        <taxon>Agaricomycotina</taxon>
        <taxon>Agaricomycetes</taxon>
        <taxon>Agaricomycetidae</taxon>
        <taxon>Agaricales</taxon>
        <taxon>Marasmiineae</taxon>
        <taxon>Mycenaceae</taxon>
        <taxon>Mycena</taxon>
    </lineage>
</organism>
<evidence type="ECO:0000313" key="1">
    <source>
        <dbReference type="EMBL" id="KAJ7029597.1"/>
    </source>
</evidence>
<dbReference type="Proteomes" id="UP001218188">
    <property type="component" value="Unassembled WGS sequence"/>
</dbReference>
<dbReference type="AlphaFoldDB" id="A0AAD6SLZ6"/>
<protein>
    <submittedName>
        <fullName evidence="1">Uncharacterized protein</fullName>
    </submittedName>
</protein>
<proteinExistence type="predicted"/>
<comment type="caution">
    <text evidence="1">The sequence shown here is derived from an EMBL/GenBank/DDBJ whole genome shotgun (WGS) entry which is preliminary data.</text>
</comment>
<name>A0AAD6SLZ6_9AGAR</name>
<reference evidence="1" key="1">
    <citation type="submission" date="2023-03" db="EMBL/GenBank/DDBJ databases">
        <title>Massive genome expansion in bonnet fungi (Mycena s.s.) driven by repeated elements and novel gene families across ecological guilds.</title>
        <authorList>
            <consortium name="Lawrence Berkeley National Laboratory"/>
            <person name="Harder C.B."/>
            <person name="Miyauchi S."/>
            <person name="Viragh M."/>
            <person name="Kuo A."/>
            <person name="Thoen E."/>
            <person name="Andreopoulos B."/>
            <person name="Lu D."/>
            <person name="Skrede I."/>
            <person name="Drula E."/>
            <person name="Henrissat B."/>
            <person name="Morin E."/>
            <person name="Kohler A."/>
            <person name="Barry K."/>
            <person name="LaButti K."/>
            <person name="Morin E."/>
            <person name="Salamov A."/>
            <person name="Lipzen A."/>
            <person name="Mereny Z."/>
            <person name="Hegedus B."/>
            <person name="Baldrian P."/>
            <person name="Stursova M."/>
            <person name="Weitz H."/>
            <person name="Taylor A."/>
            <person name="Grigoriev I.V."/>
            <person name="Nagy L.G."/>
            <person name="Martin F."/>
            <person name="Kauserud H."/>
        </authorList>
    </citation>
    <scope>NUCLEOTIDE SEQUENCE</scope>
    <source>
        <strain evidence="1">CBHHK200</strain>
    </source>
</reference>
<dbReference type="EMBL" id="JARJCM010000100">
    <property type="protein sequence ID" value="KAJ7029597.1"/>
    <property type="molecule type" value="Genomic_DNA"/>
</dbReference>
<sequence length="229" mass="25699">MSEQSRFNQELMRVLADVVVGELGGWWQGWWWSERERDGVTCYVTMDCKINHKHATTHHFDFTLDLHDLRYLLLDNRPSPASVSILNIIIQRRLSSGKPGVVVKLQCSPEGPSEFLTKSLPFGEGLQSSRVNYVIFDLHLFPSASARALQPLTLRVLFGGAESHTCKPSGKVMEEEELLMEELANAAEDEIPDDGPESRCSRRDECGLPDVLRIPDGPEMLSLPPNSLV</sequence>